<name>A0A0F9QTP1_9ZZZZ</name>
<comment type="caution">
    <text evidence="2">The sequence shown here is derived from an EMBL/GenBank/DDBJ whole genome shotgun (WGS) entry which is preliminary data.</text>
</comment>
<protein>
    <recommendedName>
        <fullName evidence="3">Bacteriophage head to tail connecting protein</fullName>
    </recommendedName>
</protein>
<organism evidence="2">
    <name type="scientific">marine sediment metagenome</name>
    <dbReference type="NCBI Taxonomy" id="412755"/>
    <lineage>
        <taxon>unclassified sequences</taxon>
        <taxon>metagenomes</taxon>
        <taxon>ecological metagenomes</taxon>
    </lineage>
</organism>
<sequence length="572" mass="63447">MAKQRHDMEQPFSRLREAWEWSLKKLKTYRENRTNAVREYVGRYYAEDGKQGRVALNKIEQLVGIFSRQLAARRPRALVRTKNRGLKNESLRLELSLNDLVEIIRLGQTLRDIAVDAIFAMGVAKIGLGVNSADDEPQPFVEAVDLDDLVLDLKATRPDQMQFIGNRYRVPLEEAKSSPLFNAGVRKDLQASDGEDHQQQREHEAKRITQGSDFAGNHEYIPHTELWDFWLPFDDVVITMPASMTGKPLRVVEWEGPSNGPYRILSFGRVPGNILGLSPVATLMDLHRVANGTFGKAVDETLALKTVVGFQGGAEADVTRLNNTPDGQSFRMDNPRETQQMSFGKVHPELVAMATMASEEFSRAAGNLDALGGLQPQSGTLGQDRMLLQSASKRIADMQDDMIQFTAGIMGDLAWYEWNDPLLNRKVSRKLGDTGISVSMSLTRENRKGNLDDFDIDIEPYSMQHQSPSTRLGTLMEVYQLFILPNMQMMAAQGIQVNFPEFLKLISRYTDMTELNDIVMFAGDIQQGQGGTGGRPPNVSVGPKAVPQGDSAGGSDLKDVLRAFSSAGAAAA</sequence>
<dbReference type="Pfam" id="PF23899">
    <property type="entry name" value="SU10_portal"/>
    <property type="match status" value="1"/>
</dbReference>
<proteinExistence type="predicted"/>
<dbReference type="AlphaFoldDB" id="A0A0F9QTP1"/>
<feature type="compositionally biased region" description="Basic and acidic residues" evidence="1">
    <location>
        <begin position="190"/>
        <end position="207"/>
    </location>
</feature>
<evidence type="ECO:0000313" key="2">
    <source>
        <dbReference type="EMBL" id="KKN40377.1"/>
    </source>
</evidence>
<evidence type="ECO:0008006" key="3">
    <source>
        <dbReference type="Google" id="ProtNLM"/>
    </source>
</evidence>
<feature type="region of interest" description="Disordered" evidence="1">
    <location>
        <begin position="190"/>
        <end position="214"/>
    </location>
</feature>
<gene>
    <name evidence="2" type="ORF">LCGC14_0734290</name>
</gene>
<dbReference type="EMBL" id="LAZR01001710">
    <property type="protein sequence ID" value="KKN40377.1"/>
    <property type="molecule type" value="Genomic_DNA"/>
</dbReference>
<dbReference type="InterPro" id="IPR056909">
    <property type="entry name" value="SU10_portal"/>
</dbReference>
<feature type="region of interest" description="Disordered" evidence="1">
    <location>
        <begin position="527"/>
        <end position="557"/>
    </location>
</feature>
<evidence type="ECO:0000256" key="1">
    <source>
        <dbReference type="SAM" id="MobiDB-lite"/>
    </source>
</evidence>
<reference evidence="2" key="1">
    <citation type="journal article" date="2015" name="Nature">
        <title>Complex archaea that bridge the gap between prokaryotes and eukaryotes.</title>
        <authorList>
            <person name="Spang A."/>
            <person name="Saw J.H."/>
            <person name="Jorgensen S.L."/>
            <person name="Zaremba-Niedzwiedzka K."/>
            <person name="Martijn J."/>
            <person name="Lind A.E."/>
            <person name="van Eijk R."/>
            <person name="Schleper C."/>
            <person name="Guy L."/>
            <person name="Ettema T.J."/>
        </authorList>
    </citation>
    <scope>NUCLEOTIDE SEQUENCE</scope>
</reference>
<accession>A0A0F9QTP1</accession>